<comment type="subcellular location">
    <subcellularLocation>
        <location evidence="1">Membrane</location>
        <topology evidence="1">Single-pass membrane protein</topology>
    </subcellularLocation>
</comment>
<evidence type="ECO:0000256" key="4">
    <source>
        <dbReference type="ARBA" id="ARBA00023136"/>
    </source>
</evidence>
<feature type="domain" description="Translocation and assembly module TamB C-terminal" evidence="7">
    <location>
        <begin position="1188"/>
        <end position="1645"/>
    </location>
</feature>
<accession>A0ABW3SP46</accession>
<feature type="domain" description="Translocation and assembly module TamB C-terminal" evidence="7">
    <location>
        <begin position="1085"/>
        <end position="1172"/>
    </location>
</feature>
<keyword evidence="2 6" id="KW-0812">Transmembrane</keyword>
<protein>
    <submittedName>
        <fullName evidence="8">Translocation/assembly module TamB domain-containing protein</fullName>
    </submittedName>
</protein>
<evidence type="ECO:0000256" key="1">
    <source>
        <dbReference type="ARBA" id="ARBA00004167"/>
    </source>
</evidence>
<evidence type="ECO:0000313" key="9">
    <source>
        <dbReference type="Proteomes" id="UP001597094"/>
    </source>
</evidence>
<evidence type="ECO:0000313" key="8">
    <source>
        <dbReference type="EMBL" id="MFD1186569.1"/>
    </source>
</evidence>
<dbReference type="Pfam" id="PF04357">
    <property type="entry name" value="TamB"/>
    <property type="match status" value="2"/>
</dbReference>
<dbReference type="InterPro" id="IPR007452">
    <property type="entry name" value="TamB_C"/>
</dbReference>
<feature type="region of interest" description="Disordered" evidence="5">
    <location>
        <begin position="1663"/>
        <end position="1694"/>
    </location>
</feature>
<reference evidence="9" key="1">
    <citation type="journal article" date="2019" name="Int. J. Syst. Evol. Microbiol.">
        <title>The Global Catalogue of Microorganisms (GCM) 10K type strain sequencing project: providing services to taxonomists for standard genome sequencing and annotation.</title>
        <authorList>
            <consortium name="The Broad Institute Genomics Platform"/>
            <consortium name="The Broad Institute Genome Sequencing Center for Infectious Disease"/>
            <person name="Wu L."/>
            <person name="Ma J."/>
        </authorList>
    </citation>
    <scope>NUCLEOTIDE SEQUENCE [LARGE SCALE GENOMIC DNA]</scope>
    <source>
        <strain evidence="9">JCM 31319</strain>
    </source>
</reference>
<dbReference type="RefSeq" id="WP_377526764.1">
    <property type="nucleotide sequence ID" value="NZ_JBHTLD010000077.1"/>
</dbReference>
<organism evidence="8 9">
    <name type="scientific">Pontibacter rugosus</name>
    <dbReference type="NCBI Taxonomy" id="1745966"/>
    <lineage>
        <taxon>Bacteria</taxon>
        <taxon>Pseudomonadati</taxon>
        <taxon>Bacteroidota</taxon>
        <taxon>Cytophagia</taxon>
        <taxon>Cytophagales</taxon>
        <taxon>Hymenobacteraceae</taxon>
        <taxon>Pontibacter</taxon>
    </lineage>
</organism>
<dbReference type="PANTHER" id="PTHR36985">
    <property type="entry name" value="TRANSLOCATION AND ASSEMBLY MODULE SUBUNIT TAMB"/>
    <property type="match status" value="1"/>
</dbReference>
<keyword evidence="4 6" id="KW-0472">Membrane</keyword>
<name>A0ABW3SP46_9BACT</name>
<feature type="transmembrane region" description="Helical" evidence="6">
    <location>
        <begin position="7"/>
        <end position="26"/>
    </location>
</feature>
<sequence>MALKIILWPLAIVVGLLILIIIALQFQGVQNYLAKQGESYLENTLGTQVNIGGFTTDWRNVLVLKDVYVEDQQQDTLWYSERLGVDMAILSLIKGEVNISKVDLDNATLKLQIREDSTTNFDFITEAFASDTAAAQPADTASSAMQISLGIVNFNNVYVVFEDELGGNYIKTRIGEFTTVMEELNLEQQRYLVDEVELANTWVDYKQTKLPDTDTTTSEPLELDFGLNRLALQNIRVSFISYPSNQSIELALGESELLADNINLKDARVDLESFMLRDTDLKYVQKKYKPADSLAVNPERTVKELDKSVEETAGQPMNWVITLGEFDLSNFDVAYDNFDVPKQAKGMDYNHLKFLDVKLEAKDLLYSLNRIRVDLNQLTLQEQSGFKITNFNAGIVVDSTSASLSNLDLKTGNSHLQNDLKMTYPSLEAITENPSKVGLTLDINNSYIGMQDVQYLAPDLTANPSFRSIANETIKLEAEAEGQLDNLRINNLQLAGLRNTNVDVSGLVRNAMDPDNLYLDLDIDRFTTTRTDILALTPAGTIPPDFRLPGQISMQGNFKGSLTAFDATADLRSSFGNVEAVVDMGANESFTATVRSGGFDLGQLFVDSLGLGKVALVAKASGTGLTPETMRANIQADVKRFDYNSYTYNDIDLSAHIDRSLYSVKATAEDQNLAFDLTGDFNLRDAQQPAYDFTLALQKADLQALNFYPEPLAVQGQIKGNFTGADASTISGRLIANELVVSHNKATYPVDSLVMTLEQQGETAEILVQSDIVDAEMSFQNSLATLPTALQKHFSNYFDLQPDPPYPANLNLEDFTATIDLKQTGLIQSFVPGLDQLQPASPITASYNGETQQLRVDGQINKVVYTDYTLQNIGLQVRGNREELAYNVNLQQLLSPSLNAKNISIEGAARDNELAVKLAIAGDTADADRFVFGGILNSLGTGYRFAINPDQLVINGDNWNVPQDNYLQFDTDFIYASNVRLQYDDQAIALNSTGPVSPSAPLNVAFENVSIAYLMHTIQDQDSLIAGVINGEATLNNILGDNLSFTSDLTVTDFLYEGVSVGDLALEASSAGSNRFNIDAKLTDNGNQVLVNGFVETQPNATLLNLEANVASLNMASLAGFTAGMVEQLDGTARGKLRITGTVAQPNITGELNFDQAQFNITMFGSLFTLEDERLVFNEQGIQFPNFTITDTLGNNLVVDGMIQTETYTDFKFNLGVETDRFLALNSTAQNNDLFYGTLFVAADATITGDMAQPVVKVDVRVLDGSDFTTVIPAESVGAAEREGIVEFVNLGPELDRIISRPDQDTTEVTGFVGADVEAEIRVTDTTPITIVIDPTTGDNLVVRGSADPLYIGMRPSGEINMSGRYTITSGRYSMDFYDLASRELDISEGSYISWSGDPLQATMDITAIYNVETAPQELVASQVAGVQDAALKNQVDFQVLVKVTGDLLTPEIGFDVQLAEGEEGNVPDQVVTSLGNLRQDESELNKQVFALLVLNRFLAPDPLASSGGGFESSARNSLSGVLTDQLNSLTNRYAGGLGLELGVDSYQDYSSGSSQGRTDLNVALRQQFLNDRLTVRVGTDIGLEGGGQSNQTMSGFGGDISVEYSITEDGRLRVRGFQRNQYEGVLEGGDVRATGASLIYVREYNNFSDLFRSLEAVQRKQEERKQQEAALTRKEQQKIKEEEKELKEEGIEQ</sequence>
<evidence type="ECO:0000259" key="7">
    <source>
        <dbReference type="Pfam" id="PF04357"/>
    </source>
</evidence>
<dbReference type="Proteomes" id="UP001597094">
    <property type="component" value="Unassembled WGS sequence"/>
</dbReference>
<keyword evidence="9" id="KW-1185">Reference proteome</keyword>
<comment type="caution">
    <text evidence="8">The sequence shown here is derived from an EMBL/GenBank/DDBJ whole genome shotgun (WGS) entry which is preliminary data.</text>
</comment>
<keyword evidence="3 6" id="KW-1133">Transmembrane helix</keyword>
<evidence type="ECO:0000256" key="3">
    <source>
        <dbReference type="ARBA" id="ARBA00022989"/>
    </source>
</evidence>
<evidence type="ECO:0000256" key="2">
    <source>
        <dbReference type="ARBA" id="ARBA00022692"/>
    </source>
</evidence>
<gene>
    <name evidence="8" type="ORF">ACFQ2O_10155</name>
</gene>
<dbReference type="PANTHER" id="PTHR36985:SF1">
    <property type="entry name" value="TRANSLOCATION AND ASSEMBLY MODULE SUBUNIT TAMB"/>
    <property type="match status" value="1"/>
</dbReference>
<evidence type="ECO:0000256" key="6">
    <source>
        <dbReference type="SAM" id="Phobius"/>
    </source>
</evidence>
<evidence type="ECO:0000256" key="5">
    <source>
        <dbReference type="SAM" id="MobiDB-lite"/>
    </source>
</evidence>
<dbReference type="EMBL" id="JBHTLD010000077">
    <property type="protein sequence ID" value="MFD1186569.1"/>
    <property type="molecule type" value="Genomic_DNA"/>
</dbReference>
<proteinExistence type="predicted"/>